<keyword evidence="5" id="KW-1185">Reference proteome</keyword>
<feature type="region of interest" description="Disordered" evidence="1">
    <location>
        <begin position="383"/>
        <end position="402"/>
    </location>
</feature>
<evidence type="ECO:0000259" key="3">
    <source>
        <dbReference type="Pfam" id="PF05699"/>
    </source>
</evidence>
<organism evidence="4 5">
    <name type="scientific">Heterodera trifolii</name>
    <dbReference type="NCBI Taxonomy" id="157864"/>
    <lineage>
        <taxon>Eukaryota</taxon>
        <taxon>Metazoa</taxon>
        <taxon>Ecdysozoa</taxon>
        <taxon>Nematoda</taxon>
        <taxon>Chromadorea</taxon>
        <taxon>Rhabditida</taxon>
        <taxon>Tylenchina</taxon>
        <taxon>Tylenchomorpha</taxon>
        <taxon>Tylenchoidea</taxon>
        <taxon>Heteroderidae</taxon>
        <taxon>Heteroderinae</taxon>
        <taxon>Heterodera</taxon>
    </lineage>
</organism>
<dbReference type="Proteomes" id="UP001620626">
    <property type="component" value="Unassembled WGS sequence"/>
</dbReference>
<feature type="domain" description="HAT C-terminal dimerisation" evidence="3">
    <location>
        <begin position="404"/>
        <end position="459"/>
    </location>
</feature>
<evidence type="ECO:0000256" key="2">
    <source>
        <dbReference type="SAM" id="Phobius"/>
    </source>
</evidence>
<feature type="transmembrane region" description="Helical" evidence="2">
    <location>
        <begin position="132"/>
        <end position="154"/>
    </location>
</feature>
<sequence>MRWGMAGYVLPPACTLIARAVEGSVRHKGDGESAWDGSREYVVVHFRTASGQKAGFDLRASYSIGGRLFFECLVDGDVERRLHLDDLHVQFDVVHSECVRSAGTADAAFLTVYQPDAYAWPDSDTLQRAAQALILALHYTVVVPIFLFCFFTAVRWLRLQQPGLDLAHHPPYSIDGPRPASVGVPSSGNSDRGGSSSNTSAEQNEFEHHLNEIRVASLYPPHKLPQFARPPLAKPLTHLNLHRHASETKRNESRVLSHAVVNVIFCYFLIADAYALGLRRIRSVLPPSPHPRRAPPKGYDVKLQNPTVDRTPLNCRPLASITGARLPLRYRIQRRSTKPPPTTDDRSLPYRGARPPPGFPSWRTPCLPFPCAHAYVSETRTLTPPASIRPAPPALRQGSPTISKDADPLDFWRIDTSYTYIKQIVAKFLGPPPSSVESERTFSQLSQKYSAKRTSLSADHAMQHGRTQQIGAVSSYSSTLRTRTAANSTKTNSTQVV</sequence>
<evidence type="ECO:0000313" key="4">
    <source>
        <dbReference type="EMBL" id="KAL3116747.1"/>
    </source>
</evidence>
<dbReference type="AlphaFoldDB" id="A0ABD2LNC4"/>
<accession>A0ABD2LNC4</accession>
<feature type="transmembrane region" description="Helical" evidence="2">
    <location>
        <begin position="259"/>
        <end position="278"/>
    </location>
</feature>
<dbReference type="InterPro" id="IPR012337">
    <property type="entry name" value="RNaseH-like_sf"/>
</dbReference>
<feature type="region of interest" description="Disordered" evidence="1">
    <location>
        <begin position="332"/>
        <end position="355"/>
    </location>
</feature>
<dbReference type="Pfam" id="PF05699">
    <property type="entry name" value="Dimer_Tnp_hAT"/>
    <property type="match status" value="1"/>
</dbReference>
<name>A0ABD2LNC4_9BILA</name>
<dbReference type="SUPFAM" id="SSF53098">
    <property type="entry name" value="Ribonuclease H-like"/>
    <property type="match status" value="1"/>
</dbReference>
<evidence type="ECO:0000256" key="1">
    <source>
        <dbReference type="SAM" id="MobiDB-lite"/>
    </source>
</evidence>
<evidence type="ECO:0000313" key="5">
    <source>
        <dbReference type="Proteomes" id="UP001620626"/>
    </source>
</evidence>
<comment type="caution">
    <text evidence="4">The sequence shown here is derived from an EMBL/GenBank/DDBJ whole genome shotgun (WGS) entry which is preliminary data.</text>
</comment>
<proteinExistence type="predicted"/>
<reference evidence="4 5" key="1">
    <citation type="submission" date="2024-10" db="EMBL/GenBank/DDBJ databases">
        <authorList>
            <person name="Kim D."/>
        </authorList>
    </citation>
    <scope>NUCLEOTIDE SEQUENCE [LARGE SCALE GENOMIC DNA]</scope>
    <source>
        <strain evidence="4">BH-2024</strain>
    </source>
</reference>
<dbReference type="EMBL" id="JBICBT010000348">
    <property type="protein sequence ID" value="KAL3116747.1"/>
    <property type="molecule type" value="Genomic_DNA"/>
</dbReference>
<keyword evidence="2" id="KW-0812">Transmembrane</keyword>
<keyword evidence="2" id="KW-0472">Membrane</keyword>
<protein>
    <recommendedName>
        <fullName evidence="3">HAT C-terminal dimerisation domain-containing protein</fullName>
    </recommendedName>
</protein>
<keyword evidence="2" id="KW-1133">Transmembrane helix</keyword>
<gene>
    <name evidence="4" type="ORF">niasHT_002270</name>
</gene>
<feature type="compositionally biased region" description="Low complexity" evidence="1">
    <location>
        <begin position="186"/>
        <end position="200"/>
    </location>
</feature>
<dbReference type="InterPro" id="IPR008906">
    <property type="entry name" value="HATC_C_dom"/>
</dbReference>
<feature type="region of interest" description="Disordered" evidence="1">
    <location>
        <begin position="177"/>
        <end position="206"/>
    </location>
</feature>